<dbReference type="GO" id="GO:0005886">
    <property type="term" value="C:plasma membrane"/>
    <property type="evidence" value="ECO:0007669"/>
    <property type="project" value="TreeGrafter"/>
</dbReference>
<evidence type="ECO:0000313" key="9">
    <source>
        <dbReference type="Proteomes" id="UP000694397"/>
    </source>
</evidence>
<dbReference type="EC" id="3.2.2.6" evidence="2"/>
<sequence length="292" mass="31572">MQHEAEGGRVSRRKRRCKALVVSGVAALVLSVVLAVLLVATVGGPSPGKDLKDTVVSRCRTFLEMNEPETSKKLCEDAWAAFARAFVGRDPCEVPVEAYDPLIYTIEQKSRCGRTLFWSKTKVLAHQFTQEKKCMVTVEDTLLGFIMDGLTWCGRNGSNGVFTTGCPGWTQCQLNPVRSFWGRVSAAFAASSCGNAAVMLNGSLATPFDPTSVFASVEVKNFNSTIMTGLTVLLVARKNDSASCGNSSLQNLQQALDPMLKYQCKVVQHFDITARETERGVRPGGSGATCSV</sequence>
<dbReference type="OrthoDB" id="10028716at2759"/>
<evidence type="ECO:0000256" key="3">
    <source>
        <dbReference type="ARBA" id="ARBA00022679"/>
    </source>
</evidence>
<keyword evidence="4" id="KW-0378">Hydrolase</keyword>
<reference evidence="8" key="2">
    <citation type="submission" date="2025-08" db="UniProtKB">
        <authorList>
            <consortium name="Ensembl"/>
        </authorList>
    </citation>
    <scope>IDENTIFICATION</scope>
</reference>
<dbReference type="PANTHER" id="PTHR10912:SF9">
    <property type="entry name" value="ADP-RIBOSYL CYCLASE_CYCLIC ADP-RIBOSE HYDROLASE"/>
    <property type="match status" value="1"/>
</dbReference>
<evidence type="ECO:0000256" key="4">
    <source>
        <dbReference type="ARBA" id="ARBA00022801"/>
    </source>
</evidence>
<keyword evidence="9" id="KW-1185">Reference proteome</keyword>
<dbReference type="Proteomes" id="UP000694397">
    <property type="component" value="Chromosome 9"/>
</dbReference>
<dbReference type="GO" id="GO:0016740">
    <property type="term" value="F:transferase activity"/>
    <property type="evidence" value="ECO:0007669"/>
    <property type="project" value="UniProtKB-KW"/>
</dbReference>
<dbReference type="InterPro" id="IPR003193">
    <property type="entry name" value="ADP-ribosyl_cyclase"/>
</dbReference>
<dbReference type="AlphaFoldDB" id="A0A8C9SIK3"/>
<keyword evidence="3" id="KW-0808">Transferase</keyword>
<dbReference type="Gene3D" id="3.40.50.720">
    <property type="entry name" value="NAD(P)-binding Rossmann-like Domain"/>
    <property type="match status" value="1"/>
</dbReference>
<reference evidence="8 9" key="1">
    <citation type="submission" date="2019-04" db="EMBL/GenBank/DDBJ databases">
        <authorList>
            <consortium name="Wellcome Sanger Institute Data Sharing"/>
        </authorList>
    </citation>
    <scope>NUCLEOTIDE SEQUENCE [LARGE SCALE GENOMIC DNA]</scope>
</reference>
<comment type="similarity">
    <text evidence="1">Belongs to the ADP-ribosyl cyclase family.</text>
</comment>
<dbReference type="PANTHER" id="PTHR10912">
    <property type="entry name" value="ADP-RIBOSYL CYCLASE"/>
    <property type="match status" value="1"/>
</dbReference>
<dbReference type="Pfam" id="PF02267">
    <property type="entry name" value="Rib_hydrolayse"/>
    <property type="match status" value="1"/>
</dbReference>
<evidence type="ECO:0000313" key="8">
    <source>
        <dbReference type="Ensembl" id="ENSSFOP00015032059.1"/>
    </source>
</evidence>
<reference evidence="8" key="3">
    <citation type="submission" date="2025-09" db="UniProtKB">
        <authorList>
            <consortium name="Ensembl"/>
        </authorList>
    </citation>
    <scope>IDENTIFICATION</scope>
</reference>
<dbReference type="GO" id="GO:0061809">
    <property type="term" value="F:NAD+ nucleosidase activity, cyclic ADP-ribose generating"/>
    <property type="evidence" value="ECO:0007669"/>
    <property type="project" value="UniProtKB-EC"/>
</dbReference>
<dbReference type="SUPFAM" id="SSF52309">
    <property type="entry name" value="N-(deoxy)ribosyltransferase-like"/>
    <property type="match status" value="1"/>
</dbReference>
<dbReference type="Gene3D" id="1.20.82.10">
    <property type="entry name" value="ADP Ribosyl Cyclase, Chain A, domain 1"/>
    <property type="match status" value="1"/>
</dbReference>
<gene>
    <name evidence="8" type="primary">LOC108922735</name>
</gene>
<evidence type="ECO:0000256" key="6">
    <source>
        <dbReference type="ARBA" id="ARBA00023157"/>
    </source>
</evidence>
<feature type="transmembrane region" description="Helical" evidence="7">
    <location>
        <begin position="20"/>
        <end position="42"/>
    </location>
</feature>
<proteinExistence type="inferred from homology"/>
<evidence type="ECO:0000256" key="7">
    <source>
        <dbReference type="SAM" id="Phobius"/>
    </source>
</evidence>
<keyword evidence="7" id="KW-1133">Transmembrane helix</keyword>
<keyword evidence="6" id="KW-1015">Disulfide bond</keyword>
<dbReference type="GO" id="GO:0030890">
    <property type="term" value="P:positive regulation of B cell proliferation"/>
    <property type="evidence" value="ECO:0007669"/>
    <property type="project" value="TreeGrafter"/>
</dbReference>
<evidence type="ECO:0000256" key="1">
    <source>
        <dbReference type="ARBA" id="ARBA00005406"/>
    </source>
</evidence>
<keyword evidence="5" id="KW-0520">NAD</keyword>
<dbReference type="Ensembl" id="ENSSFOT00015032417.2">
    <property type="protein sequence ID" value="ENSSFOP00015032059.1"/>
    <property type="gene ID" value="ENSSFOG00015020527.2"/>
</dbReference>
<dbReference type="GeneTree" id="ENSGT00390000017291"/>
<name>A0A8C9SIK3_SCLFO</name>
<organism evidence="8 9">
    <name type="scientific">Scleropages formosus</name>
    <name type="common">Asian bonytongue</name>
    <name type="synonym">Osteoglossum formosum</name>
    <dbReference type="NCBI Taxonomy" id="113540"/>
    <lineage>
        <taxon>Eukaryota</taxon>
        <taxon>Metazoa</taxon>
        <taxon>Chordata</taxon>
        <taxon>Craniata</taxon>
        <taxon>Vertebrata</taxon>
        <taxon>Euteleostomi</taxon>
        <taxon>Actinopterygii</taxon>
        <taxon>Neopterygii</taxon>
        <taxon>Teleostei</taxon>
        <taxon>Osteoglossocephala</taxon>
        <taxon>Osteoglossomorpha</taxon>
        <taxon>Osteoglossiformes</taxon>
        <taxon>Osteoglossidae</taxon>
        <taxon>Scleropages</taxon>
    </lineage>
</organism>
<accession>A0A8C9SIK3</accession>
<protein>
    <recommendedName>
        <fullName evidence="2">ADP-ribosyl cyclase/cyclic ADP-ribose hydrolase</fullName>
        <ecNumber evidence="2">3.2.2.6</ecNumber>
    </recommendedName>
</protein>
<evidence type="ECO:0000256" key="2">
    <source>
        <dbReference type="ARBA" id="ARBA00011982"/>
    </source>
</evidence>
<keyword evidence="7" id="KW-0472">Membrane</keyword>
<evidence type="ECO:0000256" key="5">
    <source>
        <dbReference type="ARBA" id="ARBA00023027"/>
    </source>
</evidence>
<dbReference type="GO" id="GO:0016849">
    <property type="term" value="F:phosphorus-oxygen lyase activity"/>
    <property type="evidence" value="ECO:0007669"/>
    <property type="project" value="TreeGrafter"/>
</dbReference>
<keyword evidence="7" id="KW-0812">Transmembrane</keyword>